<keyword evidence="4" id="KW-0378">Hydrolase</keyword>
<keyword evidence="3" id="KW-0479">Metal-binding</keyword>
<dbReference type="EMBL" id="CP036532">
    <property type="protein sequence ID" value="QBK31880.1"/>
    <property type="molecule type" value="Genomic_DNA"/>
</dbReference>
<dbReference type="InterPro" id="IPR011055">
    <property type="entry name" value="Dup_hybrid_motif"/>
</dbReference>
<accession>A0A4P6V5M6</accession>
<evidence type="ECO:0000256" key="8">
    <source>
        <dbReference type="SAM" id="Phobius"/>
    </source>
</evidence>
<dbReference type="Gene3D" id="2.70.70.10">
    <property type="entry name" value="Glucose Permease (Domain IIA)"/>
    <property type="match status" value="1"/>
</dbReference>
<reference evidence="10 11" key="1">
    <citation type="journal article" date="2017" name="Int. J. Syst. Evol. Microbiol.">
        <title>Roseitalea porphyridii gen. nov., sp. nov., isolated from a red alga, and reclassification of Hoeflea suaedae Chung et al. 2013 as Pseudohoeflea suaedae gen. nov., comb. nov.</title>
        <authorList>
            <person name="Hyeon J.W."/>
            <person name="Jeong S.E."/>
            <person name="Baek K."/>
            <person name="Jeon C.O."/>
        </authorList>
    </citation>
    <scope>NUCLEOTIDE SEQUENCE [LARGE SCALE GENOMIC DNA]</scope>
    <source>
        <strain evidence="10 11">MA7-20</strain>
    </source>
</reference>
<organism evidence="10 11">
    <name type="scientific">Roseitalea porphyridii</name>
    <dbReference type="NCBI Taxonomy" id="1852022"/>
    <lineage>
        <taxon>Bacteria</taxon>
        <taxon>Pseudomonadati</taxon>
        <taxon>Pseudomonadota</taxon>
        <taxon>Alphaproteobacteria</taxon>
        <taxon>Hyphomicrobiales</taxon>
        <taxon>Ahrensiaceae</taxon>
        <taxon>Roseitalea</taxon>
    </lineage>
</organism>
<evidence type="ECO:0000313" key="11">
    <source>
        <dbReference type="Proteomes" id="UP000293719"/>
    </source>
</evidence>
<dbReference type="KEGG" id="rpod:E0E05_15535"/>
<feature type="domain" description="M23ase beta-sheet core" evidence="9">
    <location>
        <begin position="514"/>
        <end position="611"/>
    </location>
</feature>
<dbReference type="GO" id="GO:0004222">
    <property type="term" value="F:metalloendopeptidase activity"/>
    <property type="evidence" value="ECO:0007669"/>
    <property type="project" value="TreeGrafter"/>
</dbReference>
<keyword evidence="5" id="KW-0862">Zinc</keyword>
<keyword evidence="8" id="KW-0472">Membrane</keyword>
<keyword evidence="8" id="KW-1133">Transmembrane helix</keyword>
<dbReference type="Gene3D" id="3.10.450.350">
    <property type="match status" value="1"/>
</dbReference>
<dbReference type="CDD" id="cd12797">
    <property type="entry name" value="M23_peptidase"/>
    <property type="match status" value="1"/>
</dbReference>
<evidence type="ECO:0000256" key="3">
    <source>
        <dbReference type="ARBA" id="ARBA00022723"/>
    </source>
</evidence>
<feature type="transmembrane region" description="Helical" evidence="8">
    <location>
        <begin position="33"/>
        <end position="58"/>
    </location>
</feature>
<evidence type="ECO:0000256" key="1">
    <source>
        <dbReference type="ARBA" id="ARBA00001947"/>
    </source>
</evidence>
<evidence type="ECO:0000256" key="7">
    <source>
        <dbReference type="SAM" id="MobiDB-lite"/>
    </source>
</evidence>
<dbReference type="SUPFAM" id="SSF51261">
    <property type="entry name" value="Duplicated hybrid motif"/>
    <property type="match status" value="1"/>
</dbReference>
<evidence type="ECO:0000259" key="9">
    <source>
        <dbReference type="Pfam" id="PF01551"/>
    </source>
</evidence>
<name>A0A4P6V5M6_9HYPH</name>
<dbReference type="InterPro" id="IPR016047">
    <property type="entry name" value="M23ase_b-sheet_dom"/>
</dbReference>
<evidence type="ECO:0000256" key="4">
    <source>
        <dbReference type="ARBA" id="ARBA00022801"/>
    </source>
</evidence>
<feature type="region of interest" description="Disordered" evidence="7">
    <location>
        <begin position="1"/>
        <end position="23"/>
    </location>
</feature>
<evidence type="ECO:0000313" key="10">
    <source>
        <dbReference type="EMBL" id="QBK31880.1"/>
    </source>
</evidence>
<keyword evidence="8" id="KW-0812">Transmembrane</keyword>
<keyword evidence="6" id="KW-0482">Metalloprotease</keyword>
<sequence>MTAKPHRQRDLVGDEPAIAGTARRAPDRREISLRWLTGTFLTGLTSTTLMGAALFAALDGKQFLATPPEVASRASHPHEDAQPGVKTARLVGMSILASEPPSDRRRMSVSTVTRTSDADVVRTRPFEHLSITLAAARSVETEYPPFNPLTIFSESGETEPEPAEDLSTRSLIYGASIETGASIRVTDFVFNDEETYDTAFEISLAEAEEAVRERADVLIEGAIEVASLHYVDPRRFGVDDPLLAGIASTGAQARIVPQNVSIAEPAEDGTEIKYAEDLIEVHETTELEALMKSAGHPGGGEMAQALATLLNATSLRGGHTIRLGLLDEGQAEAGRVIRATVYAGRDHVLTIALNDQEQFVPAPEPVDSGIMRHARQQATEPAPPPRDMPSIYDAIYRGVLAYELPQSLAAQIVRMVAADVDFRSPVTPGDSLELFYSVPEEGVSDAAREVLFVRATFGGQSRKFYKFRSADGTTDYYDEEGRSARQFLLRNPVPTGKFRSGFGMRRHPILGYSRMHWGADWAAPRGTPIIAPGHGTVVKAGWNSGYGKQTVIRHANGYETSYSHQTRFAKGIAAGAKVRQGQVIGYVGSTGLSTGPHLHYEMSVNGKRVDPMRVRLPDGKTLSGAELVAFKRERDRINTLLEIDLEETTEVASADG</sequence>
<proteinExistence type="predicted"/>
<evidence type="ECO:0000256" key="2">
    <source>
        <dbReference type="ARBA" id="ARBA00022670"/>
    </source>
</evidence>
<comment type="cofactor">
    <cofactor evidence="1">
        <name>Zn(2+)</name>
        <dbReference type="ChEBI" id="CHEBI:29105"/>
    </cofactor>
</comment>
<dbReference type="InterPro" id="IPR050570">
    <property type="entry name" value="Cell_wall_metabolism_enzyme"/>
</dbReference>
<dbReference type="PANTHER" id="PTHR21666">
    <property type="entry name" value="PEPTIDASE-RELATED"/>
    <property type="match status" value="1"/>
</dbReference>
<dbReference type="OrthoDB" id="9805070at2"/>
<dbReference type="Pfam" id="PF01551">
    <property type="entry name" value="Peptidase_M23"/>
    <property type="match status" value="1"/>
</dbReference>
<gene>
    <name evidence="10" type="ORF">E0E05_15535</name>
</gene>
<dbReference type="GO" id="GO:0046872">
    <property type="term" value="F:metal ion binding"/>
    <property type="evidence" value="ECO:0007669"/>
    <property type="project" value="UniProtKB-KW"/>
</dbReference>
<dbReference type="PANTHER" id="PTHR21666:SF288">
    <property type="entry name" value="CELL DIVISION PROTEIN YTFB"/>
    <property type="match status" value="1"/>
</dbReference>
<dbReference type="AlphaFoldDB" id="A0A4P6V5M6"/>
<keyword evidence="11" id="KW-1185">Reference proteome</keyword>
<dbReference type="GO" id="GO:0006508">
    <property type="term" value="P:proteolysis"/>
    <property type="evidence" value="ECO:0007669"/>
    <property type="project" value="UniProtKB-KW"/>
</dbReference>
<evidence type="ECO:0000256" key="5">
    <source>
        <dbReference type="ARBA" id="ARBA00022833"/>
    </source>
</evidence>
<dbReference type="Proteomes" id="UP000293719">
    <property type="component" value="Chromosome"/>
</dbReference>
<protein>
    <submittedName>
        <fullName evidence="10">M23 family metallopeptidase</fullName>
    </submittedName>
</protein>
<keyword evidence="2" id="KW-0645">Protease</keyword>
<evidence type="ECO:0000256" key="6">
    <source>
        <dbReference type="ARBA" id="ARBA00023049"/>
    </source>
</evidence>